<gene>
    <name evidence="2" type="ORF">tloyanaT_20960</name>
</gene>
<dbReference type="Proteomes" id="UP001157134">
    <property type="component" value="Unassembled WGS sequence"/>
</dbReference>
<comment type="caution">
    <text evidence="2">The sequence shown here is derived from an EMBL/GenBank/DDBJ whole genome shotgun (WGS) entry which is preliminary data.</text>
</comment>
<evidence type="ECO:0000256" key="1">
    <source>
        <dbReference type="SAM" id="MobiDB-lite"/>
    </source>
</evidence>
<evidence type="ECO:0000313" key="2">
    <source>
        <dbReference type="EMBL" id="GLX85844.1"/>
    </source>
</evidence>
<accession>A0ABQ6HCX1</accession>
<keyword evidence="3" id="KW-1185">Reference proteome</keyword>
<feature type="region of interest" description="Disordered" evidence="1">
    <location>
        <begin position="58"/>
        <end position="77"/>
    </location>
</feature>
<sequence length="134" mass="15221">MEDIFLDVKKLKKVFANFSVLEAQKVEKNIKEAMNSLKLPSEKLLALMKEEGLSFEDFKAGERSQESSSSKTPRKLKAENQSFAIVGNKRDLLLVKGRAKQNYDTVISFEDLDDNQKEIAIKIVELDNQERGAI</sequence>
<evidence type="ECO:0000313" key="3">
    <source>
        <dbReference type="Proteomes" id="UP001157134"/>
    </source>
</evidence>
<reference evidence="2 3" key="1">
    <citation type="submission" date="2023-03" db="EMBL/GenBank/DDBJ databases">
        <title>Thalassotalea loyana LMG 22536T draft genome sequence.</title>
        <authorList>
            <person name="Sawabe T."/>
        </authorList>
    </citation>
    <scope>NUCLEOTIDE SEQUENCE [LARGE SCALE GENOMIC DNA]</scope>
    <source>
        <strain evidence="2 3">LMG 22536</strain>
    </source>
</reference>
<proteinExistence type="predicted"/>
<dbReference type="RefSeq" id="WP_284298337.1">
    <property type="nucleotide sequence ID" value="NZ_BSSV01000004.1"/>
</dbReference>
<name>A0ABQ6HCX1_9GAMM</name>
<dbReference type="EMBL" id="BSSV01000004">
    <property type="protein sequence ID" value="GLX85844.1"/>
    <property type="molecule type" value="Genomic_DNA"/>
</dbReference>
<protein>
    <submittedName>
        <fullName evidence="2">Uncharacterized protein</fullName>
    </submittedName>
</protein>
<organism evidence="2 3">
    <name type="scientific">Thalassotalea loyana</name>
    <dbReference type="NCBI Taxonomy" id="280483"/>
    <lineage>
        <taxon>Bacteria</taxon>
        <taxon>Pseudomonadati</taxon>
        <taxon>Pseudomonadota</taxon>
        <taxon>Gammaproteobacteria</taxon>
        <taxon>Alteromonadales</taxon>
        <taxon>Colwelliaceae</taxon>
        <taxon>Thalassotalea</taxon>
    </lineage>
</organism>